<dbReference type="EMBL" id="UGHF01000001">
    <property type="protein sequence ID" value="STO61035.1"/>
    <property type="molecule type" value="Genomic_DNA"/>
</dbReference>
<gene>
    <name evidence="1" type="ORF">NCTC1659_02341</name>
</gene>
<dbReference type="InterPro" id="IPR052931">
    <property type="entry name" value="Prophage_regulatory_activator"/>
</dbReference>
<keyword evidence="2" id="KW-1185">Reference proteome</keyword>
<dbReference type="Pfam" id="PF05930">
    <property type="entry name" value="Phage_AlpA"/>
    <property type="match status" value="1"/>
</dbReference>
<protein>
    <submittedName>
        <fullName evidence="1">Transcriptional regulator</fullName>
    </submittedName>
</protein>
<evidence type="ECO:0000313" key="1">
    <source>
        <dbReference type="EMBL" id="STO61035.1"/>
    </source>
</evidence>
<dbReference type="PANTHER" id="PTHR36154:SF1">
    <property type="entry name" value="DNA-BINDING TRANSCRIPTIONAL ACTIVATOR ALPA"/>
    <property type="match status" value="1"/>
</dbReference>
<dbReference type="Gene3D" id="1.10.238.160">
    <property type="match status" value="1"/>
</dbReference>
<evidence type="ECO:0000313" key="2">
    <source>
        <dbReference type="Proteomes" id="UP000254329"/>
    </source>
</evidence>
<organism evidence="1 2">
    <name type="scientific">Canicola haemoglobinophilus</name>
    <dbReference type="NCBI Taxonomy" id="733"/>
    <lineage>
        <taxon>Bacteria</taxon>
        <taxon>Pseudomonadati</taxon>
        <taxon>Pseudomonadota</taxon>
        <taxon>Gammaproteobacteria</taxon>
        <taxon>Pasteurellales</taxon>
        <taxon>Pasteurellaceae</taxon>
        <taxon>Canicola</taxon>
    </lineage>
</organism>
<accession>A0A1V4B1V4</accession>
<dbReference type="RefSeq" id="WP_078218192.1">
    <property type="nucleotide sequence ID" value="NZ_MUXZ01000010.1"/>
</dbReference>
<dbReference type="STRING" id="733.B0186_04460"/>
<sequence length="67" mass="8002">MTEQTNKERFINIDEVEHRTGLKKTAIYEQMKKGLFPENINISLNRVVWLESEINDWIAEKIRLNRG</sequence>
<dbReference type="AlphaFoldDB" id="A0A1V4B1V4"/>
<dbReference type="InterPro" id="IPR010260">
    <property type="entry name" value="AlpA"/>
</dbReference>
<dbReference type="Proteomes" id="UP000254329">
    <property type="component" value="Unassembled WGS sequence"/>
</dbReference>
<dbReference type="PANTHER" id="PTHR36154">
    <property type="entry name" value="DNA-BINDING TRANSCRIPTIONAL ACTIVATOR ALPA"/>
    <property type="match status" value="1"/>
</dbReference>
<reference evidence="1 2" key="1">
    <citation type="submission" date="2018-06" db="EMBL/GenBank/DDBJ databases">
        <authorList>
            <consortium name="Pathogen Informatics"/>
            <person name="Doyle S."/>
        </authorList>
    </citation>
    <scope>NUCLEOTIDE SEQUENCE [LARGE SCALE GENOMIC DNA]</scope>
    <source>
        <strain evidence="1 2">NCTC1659</strain>
    </source>
</reference>
<name>A0A1V4B1V4_9PAST</name>
<proteinExistence type="predicted"/>